<proteinExistence type="predicted"/>
<evidence type="ECO:0000256" key="1">
    <source>
        <dbReference type="SAM" id="MobiDB-lite"/>
    </source>
</evidence>
<dbReference type="EMBL" id="JARVKF010000112">
    <property type="protein sequence ID" value="KAK9422848.1"/>
    <property type="molecule type" value="Genomic_DNA"/>
</dbReference>
<name>A0ABR2V8A7_9PEZI</name>
<organism evidence="2 3">
    <name type="scientific">Seiridium unicorne</name>
    <dbReference type="NCBI Taxonomy" id="138068"/>
    <lineage>
        <taxon>Eukaryota</taxon>
        <taxon>Fungi</taxon>
        <taxon>Dikarya</taxon>
        <taxon>Ascomycota</taxon>
        <taxon>Pezizomycotina</taxon>
        <taxon>Sordariomycetes</taxon>
        <taxon>Xylariomycetidae</taxon>
        <taxon>Amphisphaeriales</taxon>
        <taxon>Sporocadaceae</taxon>
        <taxon>Seiridium</taxon>
    </lineage>
</organism>
<comment type="caution">
    <text evidence="2">The sequence shown here is derived from an EMBL/GenBank/DDBJ whole genome shotgun (WGS) entry which is preliminary data.</text>
</comment>
<reference evidence="2 3" key="1">
    <citation type="journal article" date="2024" name="J. Plant Pathol.">
        <title>Sequence and assembly of the genome of Seiridium unicorne, isolate CBS 538.82, causal agent of cypress canker disease.</title>
        <authorList>
            <person name="Scali E."/>
            <person name="Rocca G.D."/>
            <person name="Danti R."/>
            <person name="Garbelotto M."/>
            <person name="Barberini S."/>
            <person name="Baroncelli R."/>
            <person name="Emiliani G."/>
        </authorList>
    </citation>
    <scope>NUCLEOTIDE SEQUENCE [LARGE SCALE GENOMIC DNA]</scope>
    <source>
        <strain evidence="2 3">BM-138-508</strain>
    </source>
</reference>
<feature type="compositionally biased region" description="Polar residues" evidence="1">
    <location>
        <begin position="111"/>
        <end position="120"/>
    </location>
</feature>
<evidence type="ECO:0000313" key="3">
    <source>
        <dbReference type="Proteomes" id="UP001408356"/>
    </source>
</evidence>
<feature type="region of interest" description="Disordered" evidence="1">
    <location>
        <begin position="266"/>
        <end position="289"/>
    </location>
</feature>
<gene>
    <name evidence="2" type="ORF">SUNI508_00711</name>
</gene>
<accession>A0ABR2V8A7</accession>
<feature type="region of interest" description="Disordered" evidence="1">
    <location>
        <begin position="315"/>
        <end position="405"/>
    </location>
</feature>
<feature type="compositionally biased region" description="Pro residues" evidence="1">
    <location>
        <begin position="348"/>
        <end position="363"/>
    </location>
</feature>
<keyword evidence="3" id="KW-1185">Reference proteome</keyword>
<feature type="region of interest" description="Disordered" evidence="1">
    <location>
        <begin position="67"/>
        <end position="156"/>
    </location>
</feature>
<dbReference type="Proteomes" id="UP001408356">
    <property type="component" value="Unassembled WGS sequence"/>
</dbReference>
<sequence length="429" mass="48367">MPAYLCHGFRWHRKSVRYFVILQDVEDAAPEWIVAPKSAEAILESLYNLHDFIPACAQSRAATSLAPYDAQNSGPNADMYKVNIDSSSSSDEERRGRLGDDMFKNKRSVSAARQRSISTTRLRKPGKRPETLPVPPRPVQAPPPLYSPLPPESERNGPFNNWSTIKMLEEYDPSNELVMNGPWAYLSDYVVRIDTSVSPMEEMVRYEERMKAQKFKAMSGSSDETGRKVKTVGSKNAGWLEKLRDQLQQEEPIKWYVVMCGDEERSFPLGDDEDNVVGETKNGEPLEDEFQFRLPEFAGYGYDRRSAVVQPLRLRKQNGSPPPLPTPQIFQQFQPGGPTRNPSQSPAGPRPQTQPQPQLPPLRTPSVDKPPAVPDKDLSGYTPPLDPLANLRDVGSRKTPVQVDMKPSMRKSTIGLRKLFSKKQVENFL</sequence>
<feature type="compositionally biased region" description="Pro residues" evidence="1">
    <location>
        <begin position="132"/>
        <end position="151"/>
    </location>
</feature>
<feature type="compositionally biased region" description="Basic and acidic residues" evidence="1">
    <location>
        <begin position="91"/>
        <end position="104"/>
    </location>
</feature>
<protein>
    <submittedName>
        <fullName evidence="2">Developmental regulator protein</fullName>
    </submittedName>
</protein>
<feature type="compositionally biased region" description="Low complexity" evidence="1">
    <location>
        <begin position="327"/>
        <end position="339"/>
    </location>
</feature>
<evidence type="ECO:0000313" key="2">
    <source>
        <dbReference type="EMBL" id="KAK9422848.1"/>
    </source>
</evidence>